<reference evidence="2 3" key="1">
    <citation type="journal article" date="2017" name="Int. J. Syst. Evol. Microbiol.">
        <title>Pseudokineococcus basanitobsidens sp. nov., isolated from volcanic rock.</title>
        <authorList>
            <person name="Lee D.W."/>
            <person name="Park M.Y."/>
            <person name="Kim J.J."/>
            <person name="Kim B.S."/>
        </authorList>
    </citation>
    <scope>NUCLEOTIDE SEQUENCE [LARGE SCALE GENOMIC DNA]</scope>
    <source>
        <strain evidence="2 3">DSM 103726</strain>
    </source>
</reference>
<organism evidence="2 3">
    <name type="scientific">Pseudokineococcus basanitobsidens</name>
    <dbReference type="NCBI Taxonomy" id="1926649"/>
    <lineage>
        <taxon>Bacteria</taxon>
        <taxon>Bacillati</taxon>
        <taxon>Actinomycetota</taxon>
        <taxon>Actinomycetes</taxon>
        <taxon>Kineosporiales</taxon>
        <taxon>Kineosporiaceae</taxon>
        <taxon>Pseudokineococcus</taxon>
    </lineage>
</organism>
<comment type="caution">
    <text evidence="2">The sequence shown here is derived from an EMBL/GenBank/DDBJ whole genome shotgun (WGS) entry which is preliminary data.</text>
</comment>
<evidence type="ECO:0000259" key="1">
    <source>
        <dbReference type="PROSITE" id="PS51819"/>
    </source>
</evidence>
<dbReference type="SUPFAM" id="SSF54593">
    <property type="entry name" value="Glyoxalase/Bleomycin resistance protein/Dihydroxybiphenyl dioxygenase"/>
    <property type="match status" value="1"/>
</dbReference>
<dbReference type="RefSeq" id="WP_339575163.1">
    <property type="nucleotide sequence ID" value="NZ_JBBIAA010000011.1"/>
</dbReference>
<evidence type="ECO:0000313" key="2">
    <source>
        <dbReference type="EMBL" id="MEJ5945779.1"/>
    </source>
</evidence>
<dbReference type="EMBL" id="JBBIAA010000011">
    <property type="protein sequence ID" value="MEJ5945779.1"/>
    <property type="molecule type" value="Genomic_DNA"/>
</dbReference>
<gene>
    <name evidence="2" type="ORF">WDZ17_10800</name>
</gene>
<dbReference type="InterPro" id="IPR037523">
    <property type="entry name" value="VOC_core"/>
</dbReference>
<dbReference type="PANTHER" id="PTHR35908">
    <property type="entry name" value="HYPOTHETICAL FUSION PROTEIN"/>
    <property type="match status" value="1"/>
</dbReference>
<name>A0ABU8RL69_9ACTN</name>
<proteinExistence type="predicted"/>
<feature type="domain" description="VOC" evidence="1">
    <location>
        <begin position="13"/>
        <end position="155"/>
    </location>
</feature>
<dbReference type="Proteomes" id="UP001387100">
    <property type="component" value="Unassembled WGS sequence"/>
</dbReference>
<dbReference type="InterPro" id="IPR029068">
    <property type="entry name" value="Glyas_Bleomycin-R_OHBP_Dase"/>
</dbReference>
<accession>A0ABU8RL69</accession>
<keyword evidence="3" id="KW-1185">Reference proteome</keyword>
<dbReference type="PROSITE" id="PS51819">
    <property type="entry name" value="VOC"/>
    <property type="match status" value="1"/>
</dbReference>
<evidence type="ECO:0000313" key="3">
    <source>
        <dbReference type="Proteomes" id="UP001387100"/>
    </source>
</evidence>
<dbReference type="Gene3D" id="3.10.180.10">
    <property type="entry name" value="2,3-Dihydroxybiphenyl 1,2-Dioxygenase, domain 1"/>
    <property type="match status" value="1"/>
</dbReference>
<protein>
    <submittedName>
        <fullName evidence="2">VOC family protein</fullName>
    </submittedName>
</protein>
<dbReference type="InterPro" id="IPR041581">
    <property type="entry name" value="Glyoxalase_6"/>
</dbReference>
<dbReference type="PANTHER" id="PTHR35908:SF1">
    <property type="entry name" value="CONSERVED PROTEIN"/>
    <property type="match status" value="1"/>
</dbReference>
<dbReference type="Pfam" id="PF18029">
    <property type="entry name" value="Glyoxalase_6"/>
    <property type="match status" value="1"/>
</dbReference>
<sequence length="155" mass="16665">MASGVGTDAAPVVPWSLTLDCADPARAASFWAQALGYVPAPPPEGWATWEAWCDDMGVPEDERDDGAALVDPSGRRPALTLLRVPEPKERKNRLHLDLHVSGGRHLAPDVRGPRLEAAVERLVAAGGTVLQRHERDGHLDHVVLGDPEGHELCVV</sequence>